<dbReference type="InterPro" id="IPR013105">
    <property type="entry name" value="TPR_2"/>
</dbReference>
<dbReference type="InterPro" id="IPR051616">
    <property type="entry name" value="Cul2-RING_E3_ligase_SR"/>
</dbReference>
<dbReference type="Pfam" id="PF07719">
    <property type="entry name" value="TPR_2"/>
    <property type="match status" value="1"/>
</dbReference>
<keyword evidence="5" id="KW-1185">Reference proteome</keyword>
<dbReference type="EMBL" id="LT934120">
    <property type="protein sequence ID" value="VAI40124.1"/>
    <property type="molecule type" value="Genomic_DNA"/>
</dbReference>
<dbReference type="OMA" id="MDATECI"/>
<dbReference type="PANTHER" id="PTHR46224">
    <property type="entry name" value="ANKYRIN REPEAT FAMILY PROTEIN"/>
    <property type="match status" value="1"/>
</dbReference>
<dbReference type="Proteomes" id="UP000324705">
    <property type="component" value="Chromosome 5B"/>
</dbReference>
<dbReference type="InterPro" id="IPR019734">
    <property type="entry name" value="TPR_rpt"/>
</dbReference>
<gene>
    <name evidence="4" type="ORF">TRITD_5Bv1G245130</name>
</gene>
<feature type="repeat" description="TPR" evidence="3">
    <location>
        <begin position="44"/>
        <end position="77"/>
    </location>
</feature>
<keyword evidence="2 3" id="KW-0802">TPR repeat</keyword>
<evidence type="ECO:0000256" key="1">
    <source>
        <dbReference type="ARBA" id="ARBA00022737"/>
    </source>
</evidence>
<reference evidence="4 5" key="1">
    <citation type="submission" date="2017-09" db="EMBL/GenBank/DDBJ databases">
        <authorList>
            <consortium name="International Durum Wheat Genome Sequencing Consortium (IDWGSC)"/>
            <person name="Milanesi L."/>
        </authorList>
    </citation>
    <scope>NUCLEOTIDE SEQUENCE [LARGE SCALE GENOMIC DNA]</scope>
    <source>
        <strain evidence="5">cv. Svevo</strain>
    </source>
</reference>
<evidence type="ECO:0000313" key="4">
    <source>
        <dbReference type="EMBL" id="VAI40124.1"/>
    </source>
</evidence>
<organism evidence="4 5">
    <name type="scientific">Triticum turgidum subsp. durum</name>
    <name type="common">Durum wheat</name>
    <name type="synonym">Triticum durum</name>
    <dbReference type="NCBI Taxonomy" id="4567"/>
    <lineage>
        <taxon>Eukaryota</taxon>
        <taxon>Viridiplantae</taxon>
        <taxon>Streptophyta</taxon>
        <taxon>Embryophyta</taxon>
        <taxon>Tracheophyta</taxon>
        <taxon>Spermatophyta</taxon>
        <taxon>Magnoliopsida</taxon>
        <taxon>Liliopsida</taxon>
        <taxon>Poales</taxon>
        <taxon>Poaceae</taxon>
        <taxon>BOP clade</taxon>
        <taxon>Pooideae</taxon>
        <taxon>Triticodae</taxon>
        <taxon>Triticeae</taxon>
        <taxon>Triticinae</taxon>
        <taxon>Triticum</taxon>
    </lineage>
</organism>
<dbReference type="PANTHER" id="PTHR46224:SF53">
    <property type="entry name" value="OS02G0492900 PROTEIN"/>
    <property type="match status" value="1"/>
</dbReference>
<dbReference type="Gene3D" id="1.25.40.10">
    <property type="entry name" value="Tetratricopeptide repeat domain"/>
    <property type="match status" value="1"/>
</dbReference>
<name>A0A9R0XNJ6_TRITD</name>
<proteinExistence type="predicted"/>
<sequence>MATKLDPEDVTLHSNRSVCWINLGEGDKALEAAEMCRIIRPNWTKACYRQGAAQIFLKNYEKACDAFQDGLKLDPTNVEIENALWEAFNSLKISRAKAVS</sequence>
<evidence type="ECO:0000256" key="3">
    <source>
        <dbReference type="PROSITE-ProRule" id="PRU00339"/>
    </source>
</evidence>
<dbReference type="SMART" id="SM00028">
    <property type="entry name" value="TPR"/>
    <property type="match status" value="2"/>
</dbReference>
<accession>A0A9R0XNJ6</accession>
<protein>
    <submittedName>
        <fullName evidence="4">Uncharacterized protein</fullName>
    </submittedName>
</protein>
<evidence type="ECO:0000256" key="2">
    <source>
        <dbReference type="ARBA" id="ARBA00022803"/>
    </source>
</evidence>
<dbReference type="InterPro" id="IPR011990">
    <property type="entry name" value="TPR-like_helical_dom_sf"/>
</dbReference>
<keyword evidence="1" id="KW-0677">Repeat</keyword>
<dbReference type="Gramene" id="TRITD5Bv1G245130.1">
    <property type="protein sequence ID" value="TRITD5Bv1G245130.1"/>
    <property type="gene ID" value="TRITD5Bv1G245130"/>
</dbReference>
<dbReference type="AlphaFoldDB" id="A0A9R0XNJ6"/>
<dbReference type="PROSITE" id="PS50005">
    <property type="entry name" value="TPR"/>
    <property type="match status" value="1"/>
</dbReference>
<evidence type="ECO:0000313" key="5">
    <source>
        <dbReference type="Proteomes" id="UP000324705"/>
    </source>
</evidence>
<dbReference type="SUPFAM" id="SSF48452">
    <property type="entry name" value="TPR-like"/>
    <property type="match status" value="1"/>
</dbReference>